<dbReference type="SUPFAM" id="SSF51430">
    <property type="entry name" value="NAD(P)-linked oxidoreductase"/>
    <property type="match status" value="1"/>
</dbReference>
<dbReference type="CDD" id="cd19071">
    <property type="entry name" value="AKR_AKR1-5-like"/>
    <property type="match status" value="1"/>
</dbReference>
<dbReference type="PROSITE" id="PS00062">
    <property type="entry name" value="ALDOKETO_REDUCTASE_2"/>
    <property type="match status" value="1"/>
</dbReference>
<dbReference type="PIRSF" id="PIRSF000097">
    <property type="entry name" value="AKR"/>
    <property type="match status" value="1"/>
</dbReference>
<dbReference type="PANTHER" id="PTHR43827:SF8">
    <property type="entry name" value="ALDO_KETO REDUCTASE FAMILY PROTEIN"/>
    <property type="match status" value="1"/>
</dbReference>
<dbReference type="InterPro" id="IPR020471">
    <property type="entry name" value="AKR"/>
</dbReference>
<gene>
    <name evidence="5" type="ORF">PSAL00342_LOCUS4585</name>
</gene>
<dbReference type="InterPro" id="IPR023210">
    <property type="entry name" value="NADP_OxRdtase_dom"/>
</dbReference>
<proteinExistence type="predicted"/>
<dbReference type="PRINTS" id="PR00069">
    <property type="entry name" value="ALDKETRDTASE"/>
</dbReference>
<evidence type="ECO:0000256" key="2">
    <source>
        <dbReference type="PIRSR" id="PIRSR000097-3"/>
    </source>
</evidence>
<reference evidence="5" key="1">
    <citation type="submission" date="2021-01" db="EMBL/GenBank/DDBJ databases">
        <authorList>
            <person name="Corre E."/>
            <person name="Pelletier E."/>
            <person name="Niang G."/>
            <person name="Scheremetjew M."/>
            <person name="Finn R."/>
            <person name="Kale V."/>
            <person name="Holt S."/>
            <person name="Cochrane G."/>
            <person name="Meng A."/>
            <person name="Brown T."/>
            <person name="Cohen L."/>
        </authorList>
    </citation>
    <scope>NUCLEOTIDE SEQUENCE</scope>
    <source>
        <strain evidence="5">CCMP1897</strain>
    </source>
</reference>
<sequence length="332" mass="37033">MGGILLLAFARKGSLMRTEPHGEGPVESCPRKPRSANRDGVAMERRNLMDVEIVTLSDGWKMPTVGFGTAGLGVHTQQAVEWALEAGYRHIDSAQARAWYREDLVGKALLEQQGRIARESVFLTSKLHPLHFGYNETIAQFQRSLKELNTTYLDLFLLHYPNCTPNLCGDATPKGTWKDTWRALEYLHGQGRIRSLGVSNFSPQQTMELLNFAEVCPVVLQAYSDPMSNNVELQDLCAREGIQFVAYSSFGIQWILRGAKTNPVLESPLIRRIAQKNNCSAGGAVIAWAHAQGQVVIPRSSKRERIRANFQEKCRLTGQDVVEINALNKRGA</sequence>
<evidence type="ECO:0000313" key="5">
    <source>
        <dbReference type="EMBL" id="CAE0610750.1"/>
    </source>
</evidence>
<dbReference type="InterPro" id="IPR018170">
    <property type="entry name" value="Aldo/ket_reductase_CS"/>
</dbReference>
<feature type="binding site" evidence="1">
    <location>
        <position position="159"/>
    </location>
    <ligand>
        <name>substrate</name>
    </ligand>
</feature>
<evidence type="ECO:0000256" key="1">
    <source>
        <dbReference type="PIRSR" id="PIRSR000097-2"/>
    </source>
</evidence>
<protein>
    <recommendedName>
        <fullName evidence="4">NADP-dependent oxidoreductase domain-containing protein</fullName>
    </recommendedName>
</protein>
<accession>A0A7S3UDW3</accession>
<dbReference type="GO" id="GO:0016491">
    <property type="term" value="F:oxidoreductase activity"/>
    <property type="evidence" value="ECO:0007669"/>
    <property type="project" value="InterPro"/>
</dbReference>
<dbReference type="AlphaFoldDB" id="A0A7S3UDW3"/>
<dbReference type="EMBL" id="HBIS01005067">
    <property type="protein sequence ID" value="CAE0610750.1"/>
    <property type="molecule type" value="Transcribed_RNA"/>
</dbReference>
<evidence type="ECO:0000259" key="4">
    <source>
        <dbReference type="Pfam" id="PF00248"/>
    </source>
</evidence>
<feature type="site" description="Lowers pKa of active site Tyr" evidence="2">
    <location>
        <position position="126"/>
    </location>
</feature>
<feature type="region of interest" description="Disordered" evidence="3">
    <location>
        <begin position="17"/>
        <end position="39"/>
    </location>
</feature>
<dbReference type="Gene3D" id="3.20.20.100">
    <property type="entry name" value="NADP-dependent oxidoreductase domain"/>
    <property type="match status" value="1"/>
</dbReference>
<feature type="domain" description="NADP-dependent oxidoreductase" evidence="4">
    <location>
        <begin position="65"/>
        <end position="328"/>
    </location>
</feature>
<evidence type="ECO:0000256" key="3">
    <source>
        <dbReference type="SAM" id="MobiDB-lite"/>
    </source>
</evidence>
<name>A0A7S3UDW3_9CHLO</name>
<dbReference type="Pfam" id="PF00248">
    <property type="entry name" value="Aldo_ket_red"/>
    <property type="match status" value="1"/>
</dbReference>
<dbReference type="InterPro" id="IPR036812">
    <property type="entry name" value="NAD(P)_OxRdtase_dom_sf"/>
</dbReference>
<organism evidence="5">
    <name type="scientific">Picocystis salinarum</name>
    <dbReference type="NCBI Taxonomy" id="88271"/>
    <lineage>
        <taxon>Eukaryota</taxon>
        <taxon>Viridiplantae</taxon>
        <taxon>Chlorophyta</taxon>
        <taxon>Picocystophyceae</taxon>
        <taxon>Picocystales</taxon>
        <taxon>Picocystaceae</taxon>
        <taxon>Picocystis</taxon>
    </lineage>
</organism>
<dbReference type="PANTHER" id="PTHR43827">
    <property type="entry name" value="2,5-DIKETO-D-GLUCONIC ACID REDUCTASE"/>
    <property type="match status" value="1"/>
</dbReference>